<gene>
    <name evidence="1" type="ORF">WA1_23955</name>
</gene>
<dbReference type="AlphaFoldDB" id="A0A139X7M2"/>
<reference evidence="1 2" key="1">
    <citation type="journal article" date="2013" name="Genome Biol. Evol.">
        <title>Genomes of Stigonematalean cyanobacteria (subsection V) and the evolution of oxygenic photosynthesis from prokaryotes to plastids.</title>
        <authorList>
            <person name="Dagan T."/>
            <person name="Roettger M."/>
            <person name="Stucken K."/>
            <person name="Landan G."/>
            <person name="Koch R."/>
            <person name="Major P."/>
            <person name="Gould S.B."/>
            <person name="Goremykin V.V."/>
            <person name="Rippka R."/>
            <person name="Tandeau de Marsac N."/>
            <person name="Gugger M."/>
            <person name="Lockhart P.J."/>
            <person name="Allen J.F."/>
            <person name="Brune I."/>
            <person name="Maus I."/>
            <person name="Puhler A."/>
            <person name="Martin W.F."/>
        </authorList>
    </citation>
    <scope>NUCLEOTIDE SEQUENCE [LARGE SCALE GENOMIC DNA]</scope>
    <source>
        <strain evidence="1 2">PCC 7110</strain>
    </source>
</reference>
<evidence type="ECO:0000313" key="1">
    <source>
        <dbReference type="EMBL" id="KYC40698.1"/>
    </source>
</evidence>
<proteinExistence type="predicted"/>
<dbReference type="STRING" id="128403.WA1_23955"/>
<comment type="caution">
    <text evidence="1">The sequence shown here is derived from an EMBL/GenBank/DDBJ whole genome shotgun (WGS) entry which is preliminary data.</text>
</comment>
<dbReference type="Proteomes" id="UP000076925">
    <property type="component" value="Unassembled WGS sequence"/>
</dbReference>
<name>A0A139X7M2_9CYAN</name>
<dbReference type="EMBL" id="ANNX02000026">
    <property type="protein sequence ID" value="KYC40698.1"/>
    <property type="molecule type" value="Genomic_DNA"/>
</dbReference>
<protein>
    <submittedName>
        <fullName evidence="1">Uncharacterized protein</fullName>
    </submittedName>
</protein>
<accession>A0A139X7M2</accession>
<organism evidence="1 2">
    <name type="scientific">Scytonema hofmannii PCC 7110</name>
    <dbReference type="NCBI Taxonomy" id="128403"/>
    <lineage>
        <taxon>Bacteria</taxon>
        <taxon>Bacillati</taxon>
        <taxon>Cyanobacteriota</taxon>
        <taxon>Cyanophyceae</taxon>
        <taxon>Nostocales</taxon>
        <taxon>Scytonemataceae</taxon>
        <taxon>Scytonema</taxon>
    </lineage>
</organism>
<evidence type="ECO:0000313" key="2">
    <source>
        <dbReference type="Proteomes" id="UP000076925"/>
    </source>
</evidence>
<keyword evidence="2" id="KW-1185">Reference proteome</keyword>
<sequence>MENAIIKLINISFINFASRRPQLAYLNSDYFGANVFKKPSFFNFLDLKKILPSFETRENFY</sequence>